<name>A0AAP0IY67_9MAGN</name>
<keyword evidence="3" id="KW-1185">Reference proteome</keyword>
<feature type="compositionally biased region" description="Polar residues" evidence="1">
    <location>
        <begin position="16"/>
        <end position="28"/>
    </location>
</feature>
<gene>
    <name evidence="2" type="ORF">Sjap_012932</name>
</gene>
<comment type="caution">
    <text evidence="2">The sequence shown here is derived from an EMBL/GenBank/DDBJ whole genome shotgun (WGS) entry which is preliminary data.</text>
</comment>
<evidence type="ECO:0000313" key="3">
    <source>
        <dbReference type="Proteomes" id="UP001417504"/>
    </source>
</evidence>
<feature type="region of interest" description="Disordered" evidence="1">
    <location>
        <begin position="1"/>
        <end position="29"/>
    </location>
</feature>
<sequence>MLYWRAGNAKEKKPTTAKSNGEGAQNKATVPAVRISMKDTKALHVVGSHDGKDTPCESLRNRIKGSKENTKELKKRQLMIKMKELKGSA</sequence>
<proteinExistence type="predicted"/>
<dbReference type="AlphaFoldDB" id="A0AAP0IY67"/>
<evidence type="ECO:0000313" key="2">
    <source>
        <dbReference type="EMBL" id="KAK9123330.1"/>
    </source>
</evidence>
<accession>A0AAP0IY67</accession>
<protein>
    <submittedName>
        <fullName evidence="2">Uncharacterized protein</fullName>
    </submittedName>
</protein>
<dbReference type="Proteomes" id="UP001417504">
    <property type="component" value="Unassembled WGS sequence"/>
</dbReference>
<reference evidence="2 3" key="1">
    <citation type="submission" date="2024-01" db="EMBL/GenBank/DDBJ databases">
        <title>Genome assemblies of Stephania.</title>
        <authorList>
            <person name="Yang L."/>
        </authorList>
    </citation>
    <scope>NUCLEOTIDE SEQUENCE [LARGE SCALE GENOMIC DNA]</scope>
    <source>
        <strain evidence="2">QJT</strain>
        <tissue evidence="2">Leaf</tissue>
    </source>
</reference>
<evidence type="ECO:0000256" key="1">
    <source>
        <dbReference type="SAM" id="MobiDB-lite"/>
    </source>
</evidence>
<organism evidence="2 3">
    <name type="scientific">Stephania japonica</name>
    <dbReference type="NCBI Taxonomy" id="461633"/>
    <lineage>
        <taxon>Eukaryota</taxon>
        <taxon>Viridiplantae</taxon>
        <taxon>Streptophyta</taxon>
        <taxon>Embryophyta</taxon>
        <taxon>Tracheophyta</taxon>
        <taxon>Spermatophyta</taxon>
        <taxon>Magnoliopsida</taxon>
        <taxon>Ranunculales</taxon>
        <taxon>Menispermaceae</taxon>
        <taxon>Menispermoideae</taxon>
        <taxon>Cissampelideae</taxon>
        <taxon>Stephania</taxon>
    </lineage>
</organism>
<dbReference type="EMBL" id="JBBNAE010000005">
    <property type="protein sequence ID" value="KAK9123330.1"/>
    <property type="molecule type" value="Genomic_DNA"/>
</dbReference>